<protein>
    <submittedName>
        <fullName evidence="1">Uncharacterized protein</fullName>
    </submittedName>
</protein>
<dbReference type="EMBL" id="CP018762">
    <property type="protein sequence ID" value="APZ33006.1"/>
    <property type="molecule type" value="Genomic_DNA"/>
</dbReference>
<keyword evidence="2" id="KW-1185">Reference proteome</keyword>
<dbReference type="RefSeq" id="WP_076688423.1">
    <property type="nucleotide sequence ID" value="NZ_CP018762.1"/>
</dbReference>
<evidence type="ECO:0000313" key="1">
    <source>
        <dbReference type="EMBL" id="APZ33006.1"/>
    </source>
</evidence>
<evidence type="ECO:0000313" key="2">
    <source>
        <dbReference type="Proteomes" id="UP000187185"/>
    </source>
</evidence>
<dbReference type="AlphaFoldDB" id="A0A1P8U4G8"/>
<accession>A0A1P8U4G8</accession>
<gene>
    <name evidence="1" type="ORF">BOH66_00850</name>
</gene>
<dbReference type="KEGG" id="maur:BOH66_00850"/>
<organism evidence="1 2">
    <name type="scientific">Microbacterium aurum</name>
    <dbReference type="NCBI Taxonomy" id="36805"/>
    <lineage>
        <taxon>Bacteria</taxon>
        <taxon>Bacillati</taxon>
        <taxon>Actinomycetota</taxon>
        <taxon>Actinomycetes</taxon>
        <taxon>Micrococcales</taxon>
        <taxon>Microbacteriaceae</taxon>
        <taxon>Microbacterium</taxon>
    </lineage>
</organism>
<name>A0A1P8U4G8_9MICO</name>
<dbReference type="STRING" id="36805.BOH66_00850"/>
<dbReference type="Proteomes" id="UP000187185">
    <property type="component" value="Chromosome"/>
</dbReference>
<sequence length="96" mass="10079">MHPSSSPAADAVLAALAAARGLVRDARADAADLRLRAMGIADGTRWRSRAADDYRAAMHEFIARLDRLVSELGACDGDLADMQRTESAAALTGVSP</sequence>
<proteinExistence type="predicted"/>
<reference evidence="1 2" key="1">
    <citation type="submission" date="2016-12" db="EMBL/GenBank/DDBJ databases">
        <title>Complete genome sequence of Microbacterium aurum KACC 15219.</title>
        <authorList>
            <person name="Jung Y."/>
            <person name="Shin J.-H."/>
            <person name="Lee Y.-J."/>
            <person name="Yi H."/>
            <person name="Bahn Y.-S."/>
            <person name="Kim J.F."/>
            <person name="Lee D.-W."/>
        </authorList>
    </citation>
    <scope>NUCLEOTIDE SEQUENCE [LARGE SCALE GENOMIC DNA]</scope>
    <source>
        <strain evidence="1 2">KACC 15219</strain>
    </source>
</reference>